<dbReference type="AlphaFoldDB" id="A0A6A3C6D8"/>
<dbReference type="SUPFAM" id="SSF53720">
    <property type="entry name" value="ALDH-like"/>
    <property type="match status" value="1"/>
</dbReference>
<dbReference type="InterPro" id="IPR016162">
    <property type="entry name" value="Ald_DH_N"/>
</dbReference>
<evidence type="ECO:0000256" key="8">
    <source>
        <dbReference type="ARBA" id="ARBA00049186"/>
    </source>
</evidence>
<dbReference type="Gene3D" id="3.40.605.10">
    <property type="entry name" value="Aldehyde Dehydrogenase, Chain A, domain 1"/>
    <property type="match status" value="1"/>
</dbReference>
<dbReference type="GO" id="GO:0008886">
    <property type="term" value="F:glyceraldehyde-3-phosphate dehydrogenase (NADP+) (non-phosphorylating) activity"/>
    <property type="evidence" value="ECO:0007669"/>
    <property type="project" value="UniProtKB-EC"/>
</dbReference>
<proteinExistence type="inferred from homology"/>
<evidence type="ECO:0000256" key="1">
    <source>
        <dbReference type="ARBA" id="ARBA00009986"/>
    </source>
</evidence>
<organism evidence="10 11">
    <name type="scientific">Hibiscus syriacus</name>
    <name type="common">Rose of Sharon</name>
    <dbReference type="NCBI Taxonomy" id="106335"/>
    <lineage>
        <taxon>Eukaryota</taxon>
        <taxon>Viridiplantae</taxon>
        <taxon>Streptophyta</taxon>
        <taxon>Embryophyta</taxon>
        <taxon>Tracheophyta</taxon>
        <taxon>Spermatophyta</taxon>
        <taxon>Magnoliopsida</taxon>
        <taxon>eudicotyledons</taxon>
        <taxon>Gunneridae</taxon>
        <taxon>Pentapetalae</taxon>
        <taxon>rosids</taxon>
        <taxon>malvids</taxon>
        <taxon>Malvales</taxon>
        <taxon>Malvaceae</taxon>
        <taxon>Malvoideae</taxon>
        <taxon>Hibiscus</taxon>
    </lineage>
</organism>
<reference evidence="10" key="1">
    <citation type="submission" date="2019-09" db="EMBL/GenBank/DDBJ databases">
        <title>Draft genome information of white flower Hibiscus syriacus.</title>
        <authorList>
            <person name="Kim Y.-M."/>
        </authorList>
    </citation>
    <scope>NUCLEOTIDE SEQUENCE [LARGE SCALE GENOMIC DNA]</scope>
    <source>
        <strain evidence="10">YM2019G1</strain>
    </source>
</reference>
<evidence type="ECO:0000313" key="11">
    <source>
        <dbReference type="Proteomes" id="UP000436088"/>
    </source>
</evidence>
<keyword evidence="11" id="KW-1185">Reference proteome</keyword>
<comment type="similarity">
    <text evidence="1">Belongs to the aldehyde dehydrogenase family.</text>
</comment>
<protein>
    <recommendedName>
        <fullName evidence="4">NADP-dependent glyceraldehyde-3-phosphate dehydrogenase</fullName>
        <ecNumber evidence="3">1.2.1.9</ecNumber>
    </recommendedName>
    <alternativeName>
        <fullName evidence="5">Glyceraldehyde-3-phosphate dehydrogenase [NADP(+)]</fullName>
    </alternativeName>
    <alternativeName>
        <fullName evidence="6">Non-phosphorylating glyceraldehyde 3-phosphate dehydrogenase</fullName>
    </alternativeName>
    <alternativeName>
        <fullName evidence="7">Triosephosphate dehydrogenase</fullName>
    </alternativeName>
</protein>
<dbReference type="Pfam" id="PF00171">
    <property type="entry name" value="Aldedh"/>
    <property type="match status" value="1"/>
</dbReference>
<dbReference type="InterPro" id="IPR016161">
    <property type="entry name" value="Ald_DH/histidinol_DH"/>
</dbReference>
<dbReference type="PANTHER" id="PTHR42991:SF1">
    <property type="entry name" value="ALDEHYDE DEHYDROGENASE"/>
    <property type="match status" value="1"/>
</dbReference>
<evidence type="ECO:0000259" key="9">
    <source>
        <dbReference type="Pfam" id="PF00171"/>
    </source>
</evidence>
<keyword evidence="2" id="KW-0560">Oxidoreductase</keyword>
<evidence type="ECO:0000256" key="7">
    <source>
        <dbReference type="ARBA" id="ARBA00043052"/>
    </source>
</evidence>
<sequence length="258" mass="27864">MRTNTRHSLPHLSPQSASLVSLLPAVGVSKSKKTDVLEGGVYKYYADGEWKQSSSGKSVAIINPITRKTQYKRAELLHKAAAIIKEHKAPIAECLAKEIAKPAKDDSTEVVRSGDLVPYIAEEGIRILVNLAVPKIAPALIAGNSLVLKPPTRGAVSALHMWPSRLTAGVVGLVAFFAQNLALGLLCRRHFSCRRCEVVGVIDHRPNPFSSVQALPLAVICAWGLPPTLVLLEPVQVDRTGLNQSESTRTEPNQPEPV</sequence>
<evidence type="ECO:0000256" key="3">
    <source>
        <dbReference type="ARBA" id="ARBA00038980"/>
    </source>
</evidence>
<evidence type="ECO:0000256" key="5">
    <source>
        <dbReference type="ARBA" id="ARBA00042470"/>
    </source>
</evidence>
<evidence type="ECO:0000256" key="4">
    <source>
        <dbReference type="ARBA" id="ARBA00040853"/>
    </source>
</evidence>
<dbReference type="EC" id="1.2.1.9" evidence="3"/>
<comment type="caution">
    <text evidence="10">The sequence shown here is derived from an EMBL/GenBank/DDBJ whole genome shotgun (WGS) entry which is preliminary data.</text>
</comment>
<gene>
    <name evidence="10" type="ORF">F3Y22_tig00013738pilonHSYRG00104</name>
</gene>
<dbReference type="Proteomes" id="UP000436088">
    <property type="component" value="Unassembled WGS sequence"/>
</dbReference>
<comment type="catalytic activity">
    <reaction evidence="8">
        <text>D-glyceraldehyde 3-phosphate + NADP(+) + H2O = (2R)-3-phosphoglycerate + NADPH + 2 H(+)</text>
        <dbReference type="Rhea" id="RHEA:14669"/>
        <dbReference type="ChEBI" id="CHEBI:15377"/>
        <dbReference type="ChEBI" id="CHEBI:15378"/>
        <dbReference type="ChEBI" id="CHEBI:57783"/>
        <dbReference type="ChEBI" id="CHEBI:58272"/>
        <dbReference type="ChEBI" id="CHEBI:58349"/>
        <dbReference type="ChEBI" id="CHEBI:59776"/>
        <dbReference type="EC" id="1.2.1.9"/>
    </reaction>
</comment>
<evidence type="ECO:0000313" key="10">
    <source>
        <dbReference type="EMBL" id="KAE8722732.1"/>
    </source>
</evidence>
<dbReference type="EMBL" id="VEPZ02000557">
    <property type="protein sequence ID" value="KAE8722732.1"/>
    <property type="molecule type" value="Genomic_DNA"/>
</dbReference>
<dbReference type="GO" id="GO:0008911">
    <property type="term" value="F:lactaldehyde dehydrogenase (NAD+) activity"/>
    <property type="evidence" value="ECO:0007669"/>
    <property type="project" value="TreeGrafter"/>
</dbReference>
<dbReference type="InterPro" id="IPR051020">
    <property type="entry name" value="ALDH-related_metabolic_enz"/>
</dbReference>
<evidence type="ECO:0000256" key="2">
    <source>
        <dbReference type="ARBA" id="ARBA00023002"/>
    </source>
</evidence>
<evidence type="ECO:0000256" key="6">
    <source>
        <dbReference type="ARBA" id="ARBA00042646"/>
    </source>
</evidence>
<name>A0A6A3C6D8_HIBSY</name>
<dbReference type="InterPro" id="IPR015590">
    <property type="entry name" value="Aldehyde_DH_dom"/>
</dbReference>
<accession>A0A6A3C6D8</accession>
<feature type="domain" description="Aldehyde dehydrogenase" evidence="9">
    <location>
        <begin position="67"/>
        <end position="125"/>
    </location>
</feature>
<dbReference type="PANTHER" id="PTHR42991">
    <property type="entry name" value="ALDEHYDE DEHYDROGENASE"/>
    <property type="match status" value="1"/>
</dbReference>